<dbReference type="InterPro" id="IPR008271">
    <property type="entry name" value="Ser/Thr_kinase_AS"/>
</dbReference>
<feature type="compositionally biased region" description="Basic and acidic residues" evidence="1">
    <location>
        <begin position="1995"/>
        <end position="2004"/>
    </location>
</feature>
<feature type="region of interest" description="Disordered" evidence="1">
    <location>
        <begin position="46"/>
        <end position="72"/>
    </location>
</feature>
<dbReference type="Pfam" id="PF00069">
    <property type="entry name" value="Pkinase"/>
    <property type="match status" value="1"/>
</dbReference>
<evidence type="ECO:0000256" key="1">
    <source>
        <dbReference type="SAM" id="MobiDB-lite"/>
    </source>
</evidence>
<name>A0A8T1W812_9STRA</name>
<dbReference type="GO" id="GO:0005634">
    <property type="term" value="C:nucleus"/>
    <property type="evidence" value="ECO:0007669"/>
    <property type="project" value="TreeGrafter"/>
</dbReference>
<reference evidence="3" key="1">
    <citation type="submission" date="2021-02" db="EMBL/GenBank/DDBJ databases">
        <authorList>
            <person name="Palmer J.M."/>
        </authorList>
    </citation>
    <scope>NUCLEOTIDE SEQUENCE</scope>
    <source>
        <strain evidence="3">SCRP734</strain>
    </source>
</reference>
<keyword evidence="4" id="KW-1185">Reference proteome</keyword>
<dbReference type="OrthoDB" id="568369at2759"/>
<dbReference type="GO" id="GO:0044773">
    <property type="term" value="P:mitotic DNA damage checkpoint signaling"/>
    <property type="evidence" value="ECO:0007669"/>
    <property type="project" value="TreeGrafter"/>
</dbReference>
<feature type="compositionally biased region" description="Low complexity" evidence="1">
    <location>
        <begin position="1119"/>
        <end position="1128"/>
    </location>
</feature>
<dbReference type="PANTHER" id="PTHR44167:SF30">
    <property type="entry name" value="PHOSPHORYLASE KINASE"/>
    <property type="match status" value="1"/>
</dbReference>
<dbReference type="GO" id="GO:0005524">
    <property type="term" value="F:ATP binding"/>
    <property type="evidence" value="ECO:0007669"/>
    <property type="project" value="InterPro"/>
</dbReference>
<proteinExistence type="predicted"/>
<gene>
    <name evidence="3" type="ORF">PHYPSEUDO_012722</name>
</gene>
<evidence type="ECO:0000313" key="4">
    <source>
        <dbReference type="Proteomes" id="UP000694044"/>
    </source>
</evidence>
<dbReference type="EMBL" id="JAGDFM010000062">
    <property type="protein sequence ID" value="KAG7388344.1"/>
    <property type="molecule type" value="Genomic_DNA"/>
</dbReference>
<evidence type="ECO:0000313" key="3">
    <source>
        <dbReference type="EMBL" id="KAG7388344.1"/>
    </source>
</evidence>
<dbReference type="PROSITE" id="PS00108">
    <property type="entry name" value="PROTEIN_KINASE_ST"/>
    <property type="match status" value="1"/>
</dbReference>
<dbReference type="GO" id="GO:0004674">
    <property type="term" value="F:protein serine/threonine kinase activity"/>
    <property type="evidence" value="ECO:0007669"/>
    <property type="project" value="TreeGrafter"/>
</dbReference>
<sequence length="2081" mass="230200">MSVAPRAAPSMSGRSKVLSRRESTWEEEELAVGSVVVMLSGRTDDQSAAAYRSPTGDSGQDDAKPISSTASTQKDQSFMAVLAPSCDAAMAALQSQPPGTFLLVKEEDAAITVYVKFRQAVRALTLVKGKEIKKNDDAIQLAKLRKKELDGLMQAPVHNLHLASESYFLVEHCWKRFLPQVQAVVFELCCEPHLDEGTKLEDWTPSMVPSSSVYSVGLMPEACGFYILAAPHPGTDSVLHVRQVEFDFNKFAITVADGTHKPSALLLATSFSAKRTFEPDFAFNAIRDNFLTPDLVMLKETSVNSLPSQQSSLQSCIDLSCNDRELAVLSAADAACGSVLPHEALPDSFLTALHEMHVYFVNTTIRDGTSLSSKPAPWSAQKVKLAGRIVPILVELLIASAAFAETATSTDQMDVHSVAVESSKRQALAQFSHSMRFDILFMTARSDDAVICRLTHQLCQLLGARIRLPSELVDIIRDLVALFPVFQRLFLRNQGTASLWRNVHHSDPLDEDAAESSTPDVRGKSGFRSFRALPLSTTAVNALQGKSSRKLSVFGLGRKPQTKSRKSMSLGAKLTPSPFLNSKALAFFRLSLLSAQMYLGMHVREGFFTFPDVWKEDPVLAKIAFCSCNGAQFGEPKVPTDPAPVCARTRLRSSPKMITYELLLQLSLRFLYLRSSFGSWDRDVALLLRLEEVQRHLFDEIISIVRRRNEAQNINTREALSCELRVTIACVSTLFRLERKRRKEVSLATGDKKYLAIIYFFRTKLRELNERLKVQASCDDHAHDDDAHFLNALAQVFQWIPKAFLDEWVVLSLKELLQTVSGLSVVVKQTAMPLPKQLQFVGHSCELFKVFAVILRRTSDPDMQTMLVRVLGLESAAIIALLRFVLLQHSLSVDAVRIHVHVLNFLSAFVNLDVALSVQNDWKSNTRTPGADEEDAEVIEQLKGELLIRLLGPRITMEDAEQNDQTLWDFMLELMFPSFGADTVASFNAKSRMIDMAVSFRSVSAPPVLLTSISRGHFQVKEAFLLLQQALYTTQDASSPIDYEHCVASHWRRIEQYSDRVIANAGREEPSMVYRMVELHFRCLLVLASRRSQFPAIHAAFNHTRVLLSLVQRLKPQVSSPISSQSQRESSDSRSSDEVRSAVPSLPPLKLPRQPSTDTSEVPGIAQLSFSTPHSLSSVGGEVHIEQNFLLLEPGLHALAIVLVATYVIADPNLEIDEAVCPRISVPDQVDADSNVPKELLWKLQQHLATVEMDARYFEPLMVEMETLQAFTSTARVSAVRSLVRLLCPNRFDCNLYAAQGDSETQHAREYVAKGAFSTVYRQHPALPRPDSVAVKVVEHQRRAGELCALSGVFNEVSILAKLRGNLAATQLVDFGNHYAERSFEIVMEYCPCSLTEWRASIDSEVPFRSCLVMILRALEEACQCLARIHQAGVCHFDIKSDNVLVRSSARELSCRLLENEREAPPASDLKGWLCLADFGESKVVDADRIPVRTSTFSSFSSGAASPQKQADKFVSLTRTRGTEAIKSPEVLQIKGGDVAQAKVTLASDTWSLGCLLYELVTQELVFQNDDWAGLYAHLVVTKDQPVLRSDHRHKMVVALSPACSEEEAIVTRVFELCSHILAREPTLRPKLGTIIAHVRRLVNDVHELPVTASDEAFVCHLKGGTSPPEAPCPVPVLGPFPTAPSCRKHGVVVPARLFWNFFLAGAVEATGTVTSCVGGSSAPTGKDVLAMDAFEAKHEADFVHFVYVSWLEPGEPGTHGLSRGFIEELHEEEHRTCFLLTPRAGLPLFQQLEQHAARYFPVLQRRLRDEAGGVAFVALGGDVDATRELQQVVTGMLLFFLRWALAMPAFDVLSRFARDCAQFFAYPTPAFVQHLVAYVTAPVEDTETSTMVRCRCGASVLTVEAAAFTEALAGPRCTCKRGETDAECPCFHPFPSDDDLDDQVDAACVHDNSEEQLVLPLETRAKRGDAVRWVCVDAASVGSVSSETGSLETESDRPMSRFDPRKRRVAAGEGSSPRQEAAATDLQELLVRGLQRRGKPSNASSSDAWELYECELCRLPICALSDDQLQVAVPVLRSND</sequence>
<dbReference type="SMART" id="SM00220">
    <property type="entry name" value="S_TKc"/>
    <property type="match status" value="1"/>
</dbReference>
<feature type="compositionally biased region" description="Basic and acidic residues" evidence="1">
    <location>
        <begin position="1129"/>
        <end position="1140"/>
    </location>
</feature>
<feature type="region of interest" description="Disordered" evidence="1">
    <location>
        <begin position="1119"/>
        <end position="1161"/>
    </location>
</feature>
<evidence type="ECO:0000259" key="2">
    <source>
        <dbReference type="PROSITE" id="PS50011"/>
    </source>
</evidence>
<feature type="region of interest" description="Disordered" evidence="1">
    <location>
        <begin position="1"/>
        <end position="27"/>
    </location>
</feature>
<dbReference type="InterPro" id="IPR000719">
    <property type="entry name" value="Prot_kinase_dom"/>
</dbReference>
<dbReference type="PANTHER" id="PTHR44167">
    <property type="entry name" value="OVARIAN-SPECIFIC SERINE/THREONINE-PROTEIN KINASE LOK-RELATED"/>
    <property type="match status" value="1"/>
</dbReference>
<feature type="domain" description="Protein kinase" evidence="2">
    <location>
        <begin position="1306"/>
        <end position="1641"/>
    </location>
</feature>
<protein>
    <recommendedName>
        <fullName evidence="2">Protein kinase domain-containing protein</fullName>
    </recommendedName>
</protein>
<accession>A0A8T1W812</accession>
<organism evidence="3 4">
    <name type="scientific">Phytophthora pseudosyringae</name>
    <dbReference type="NCBI Taxonomy" id="221518"/>
    <lineage>
        <taxon>Eukaryota</taxon>
        <taxon>Sar</taxon>
        <taxon>Stramenopiles</taxon>
        <taxon>Oomycota</taxon>
        <taxon>Peronosporomycetes</taxon>
        <taxon>Peronosporales</taxon>
        <taxon>Peronosporaceae</taxon>
        <taxon>Phytophthora</taxon>
    </lineage>
</organism>
<feature type="region of interest" description="Disordered" evidence="1">
    <location>
        <begin position="1987"/>
        <end position="2023"/>
    </location>
</feature>
<comment type="caution">
    <text evidence="3">The sequence shown here is derived from an EMBL/GenBank/DDBJ whole genome shotgun (WGS) entry which is preliminary data.</text>
</comment>
<dbReference type="PROSITE" id="PS50011">
    <property type="entry name" value="PROTEIN_KINASE_DOM"/>
    <property type="match status" value="1"/>
</dbReference>
<dbReference type="Proteomes" id="UP000694044">
    <property type="component" value="Unassembled WGS sequence"/>
</dbReference>